<dbReference type="GO" id="GO:0008168">
    <property type="term" value="F:methyltransferase activity"/>
    <property type="evidence" value="ECO:0007669"/>
    <property type="project" value="UniProtKB-KW"/>
</dbReference>
<dbReference type="CDD" id="cd02440">
    <property type="entry name" value="AdoMet_MTases"/>
    <property type="match status" value="1"/>
</dbReference>
<evidence type="ECO:0000313" key="7">
    <source>
        <dbReference type="Proteomes" id="UP001595953"/>
    </source>
</evidence>
<keyword evidence="2 6" id="KW-0489">Methyltransferase</keyword>
<feature type="domain" description="Methyltransferase small" evidence="5">
    <location>
        <begin position="32"/>
        <end position="140"/>
    </location>
</feature>
<dbReference type="Pfam" id="PF05175">
    <property type="entry name" value="MTS"/>
    <property type="match status" value="1"/>
</dbReference>
<dbReference type="SUPFAM" id="SSF53335">
    <property type="entry name" value="S-adenosyl-L-methionine-dependent methyltransferases"/>
    <property type="match status" value="1"/>
</dbReference>
<dbReference type="Gene3D" id="3.40.50.150">
    <property type="entry name" value="Vaccinia Virus protein VP39"/>
    <property type="match status" value="1"/>
</dbReference>
<dbReference type="InterPro" id="IPR007848">
    <property type="entry name" value="Small_mtfrase_dom"/>
</dbReference>
<dbReference type="PANTHER" id="PTHR45875">
    <property type="entry name" value="METHYLTRANSFERASE N6AMT1"/>
    <property type="match status" value="1"/>
</dbReference>
<organism evidence="6 7">
    <name type="scientific">Geojedonia litorea</name>
    <dbReference type="NCBI Taxonomy" id="1268269"/>
    <lineage>
        <taxon>Bacteria</taxon>
        <taxon>Pseudomonadati</taxon>
        <taxon>Bacteroidota</taxon>
        <taxon>Flavobacteriia</taxon>
        <taxon>Flavobacteriales</taxon>
        <taxon>Flavobacteriaceae</taxon>
        <taxon>Geojedonia</taxon>
    </lineage>
</organism>
<name>A0ABV9N3C9_9FLAO</name>
<proteinExistence type="inferred from homology"/>
<dbReference type="RefSeq" id="WP_387960844.1">
    <property type="nucleotide sequence ID" value="NZ_JBHSGP010000005.1"/>
</dbReference>
<dbReference type="InterPro" id="IPR052190">
    <property type="entry name" value="Euk-Arch_PrmC-MTase"/>
</dbReference>
<evidence type="ECO:0000259" key="5">
    <source>
        <dbReference type="Pfam" id="PF05175"/>
    </source>
</evidence>
<evidence type="ECO:0000256" key="2">
    <source>
        <dbReference type="ARBA" id="ARBA00022603"/>
    </source>
</evidence>
<keyword evidence="3" id="KW-0808">Transferase</keyword>
<evidence type="ECO:0000256" key="1">
    <source>
        <dbReference type="ARBA" id="ARBA00006149"/>
    </source>
</evidence>
<comment type="caution">
    <text evidence="6">The sequence shown here is derived from an EMBL/GenBank/DDBJ whole genome shotgun (WGS) entry which is preliminary data.</text>
</comment>
<dbReference type="PANTHER" id="PTHR45875:SF1">
    <property type="entry name" value="METHYLTRANSFERASE N6AMT1"/>
    <property type="match status" value="1"/>
</dbReference>
<sequence>MKTFLKKISTPFMQWWFKTYYSKPRSYSYNNINLTIHPGVFPPKYTFSTKILLKHLETLDLKSKTLLELGCGSGIISLIANKKGAIVTSSDINGNALNQLEKSANKNSLKLHILKSDLFNKITKIHFDYIIINPPYYPKKPKSIDESAWYCGENYEYFVNLFQQLPCYVKSKSYVLMILSENCDIEKIQTIAHSNNLDLKIIKMNTNFWETNYLFEIIEK</sequence>
<dbReference type="EMBL" id="JBHSGP010000005">
    <property type="protein sequence ID" value="MFC4721288.1"/>
    <property type="molecule type" value="Genomic_DNA"/>
</dbReference>
<gene>
    <name evidence="6" type="ORF">ACFO5O_03060</name>
</gene>
<dbReference type="InterPro" id="IPR029063">
    <property type="entry name" value="SAM-dependent_MTases_sf"/>
</dbReference>
<evidence type="ECO:0000256" key="3">
    <source>
        <dbReference type="ARBA" id="ARBA00022679"/>
    </source>
</evidence>
<keyword evidence="4" id="KW-0949">S-adenosyl-L-methionine</keyword>
<evidence type="ECO:0000256" key="4">
    <source>
        <dbReference type="ARBA" id="ARBA00022691"/>
    </source>
</evidence>
<dbReference type="InterPro" id="IPR002052">
    <property type="entry name" value="DNA_methylase_N6_adenine_CS"/>
</dbReference>
<dbReference type="PROSITE" id="PS00092">
    <property type="entry name" value="N6_MTASE"/>
    <property type="match status" value="1"/>
</dbReference>
<evidence type="ECO:0000313" key="6">
    <source>
        <dbReference type="EMBL" id="MFC4721288.1"/>
    </source>
</evidence>
<accession>A0ABV9N3C9</accession>
<dbReference type="Proteomes" id="UP001595953">
    <property type="component" value="Unassembled WGS sequence"/>
</dbReference>
<dbReference type="GO" id="GO:0032259">
    <property type="term" value="P:methylation"/>
    <property type="evidence" value="ECO:0007669"/>
    <property type="project" value="UniProtKB-KW"/>
</dbReference>
<comment type="similarity">
    <text evidence="1">Belongs to the eukaryotic/archaeal PrmC-related family.</text>
</comment>
<reference evidence="7" key="1">
    <citation type="journal article" date="2019" name="Int. J. Syst. Evol. Microbiol.">
        <title>The Global Catalogue of Microorganisms (GCM) 10K type strain sequencing project: providing services to taxonomists for standard genome sequencing and annotation.</title>
        <authorList>
            <consortium name="The Broad Institute Genomics Platform"/>
            <consortium name="The Broad Institute Genome Sequencing Center for Infectious Disease"/>
            <person name="Wu L."/>
            <person name="Ma J."/>
        </authorList>
    </citation>
    <scope>NUCLEOTIDE SEQUENCE [LARGE SCALE GENOMIC DNA]</scope>
    <source>
        <strain evidence="7">CCUG 63682</strain>
    </source>
</reference>
<keyword evidence="7" id="KW-1185">Reference proteome</keyword>
<protein>
    <submittedName>
        <fullName evidence="6">Methyltransferase</fullName>
    </submittedName>
</protein>